<evidence type="ECO:0000313" key="7">
    <source>
        <dbReference type="EMBL" id="QTA38394.1"/>
    </source>
</evidence>
<evidence type="ECO:0000256" key="3">
    <source>
        <dbReference type="ARBA" id="ARBA00022960"/>
    </source>
</evidence>
<sequence>MKVKENNFFDFFIFLPTILIMALGLLNLWSIARASEHFSIFIKQLIWNVLAILGMFVVYFLKENFIKKIIIPLYILSIFSLTAVLLWGSYIGGAKRWFKFYLISFQPSELSKLALILILAYLLTNAKTKEFFISLVLTLIPIALIIKEPDLGMSILHLFVWFIMVLFSKIKIIYPLSIVGIGAGSAPIIYSFFLEDYQKARILSFINPEHYAQGAAYNVIMAQNAVGSGGIFGRGFLVSPSVNGMFVPKIETDFVFSAFAEQFGFLGTILIIIAFGIIIFRVLLYQTYYKNAFWKFVSVGISATFMFHIFENIGMNIGITPVTGIPLPFFSYGGSSTFIFGVMIGFLLKAQALSDKLKRRRT</sequence>
<dbReference type="EMBL" id="CP071446">
    <property type="protein sequence ID" value="QTA38394.1"/>
    <property type="molecule type" value="Genomic_DNA"/>
</dbReference>
<dbReference type="PROSITE" id="PS00428">
    <property type="entry name" value="FTSW_RODA_SPOVE"/>
    <property type="match status" value="1"/>
</dbReference>
<keyword evidence="8" id="KW-1185">Reference proteome</keyword>
<comment type="subcellular location">
    <subcellularLocation>
        <location evidence="1">Membrane</location>
        <topology evidence="1">Multi-pass membrane protein</topology>
    </subcellularLocation>
</comment>
<protein>
    <submittedName>
        <fullName evidence="7">Rod shape-determining protein RodA</fullName>
    </submittedName>
</protein>
<dbReference type="RefSeq" id="WP_207567113.1">
    <property type="nucleotide sequence ID" value="NZ_CP071446.1"/>
</dbReference>
<evidence type="ECO:0000256" key="6">
    <source>
        <dbReference type="SAM" id="Phobius"/>
    </source>
</evidence>
<gene>
    <name evidence="7" type="ORF">JYK00_02395</name>
</gene>
<keyword evidence="3" id="KW-0133">Cell shape</keyword>
<feature type="transmembrane region" description="Helical" evidence="6">
    <location>
        <begin position="173"/>
        <end position="193"/>
    </location>
</feature>
<dbReference type="PANTHER" id="PTHR30474">
    <property type="entry name" value="CELL CYCLE PROTEIN"/>
    <property type="match status" value="1"/>
</dbReference>
<feature type="transmembrane region" description="Helical" evidence="6">
    <location>
        <begin position="330"/>
        <end position="350"/>
    </location>
</feature>
<dbReference type="PANTHER" id="PTHR30474:SF1">
    <property type="entry name" value="PEPTIDOGLYCAN GLYCOSYLTRANSFERASE MRDB"/>
    <property type="match status" value="1"/>
</dbReference>
<dbReference type="Proteomes" id="UP000671862">
    <property type="component" value="Chromosome"/>
</dbReference>
<evidence type="ECO:0000256" key="4">
    <source>
        <dbReference type="ARBA" id="ARBA00022989"/>
    </source>
</evidence>
<feature type="transmembrane region" description="Helical" evidence="6">
    <location>
        <begin position="98"/>
        <end position="123"/>
    </location>
</feature>
<proteinExistence type="predicted"/>
<accession>A0ABX7S723</accession>
<evidence type="ECO:0000256" key="5">
    <source>
        <dbReference type="ARBA" id="ARBA00023136"/>
    </source>
</evidence>
<keyword evidence="5 6" id="KW-0472">Membrane</keyword>
<dbReference type="Pfam" id="PF01098">
    <property type="entry name" value="FTSW_RODA_SPOVE"/>
    <property type="match status" value="1"/>
</dbReference>
<feature type="transmembrane region" description="Helical" evidence="6">
    <location>
        <begin position="292"/>
        <end position="310"/>
    </location>
</feature>
<keyword evidence="4 6" id="KW-1133">Transmembrane helix</keyword>
<feature type="transmembrane region" description="Helical" evidence="6">
    <location>
        <begin position="38"/>
        <end position="61"/>
    </location>
</feature>
<feature type="transmembrane region" description="Helical" evidence="6">
    <location>
        <begin position="263"/>
        <end position="285"/>
    </location>
</feature>
<reference evidence="7 8" key="1">
    <citation type="submission" date="2021-03" db="EMBL/GenBank/DDBJ databases">
        <title>Thermosipho ferrireducens sp.nov., an anaerobic thermophilic iron-reducing bacterium isolated from a deep-sea hydrothermal sulfide deposits.</title>
        <authorList>
            <person name="Zeng X."/>
            <person name="Chen Y."/>
            <person name="Shao Z."/>
        </authorList>
    </citation>
    <scope>NUCLEOTIDE SEQUENCE [LARGE SCALE GENOMIC DNA]</scope>
    <source>
        <strain evidence="7 8">JL129W03</strain>
    </source>
</reference>
<evidence type="ECO:0000256" key="1">
    <source>
        <dbReference type="ARBA" id="ARBA00004141"/>
    </source>
</evidence>
<dbReference type="InterPro" id="IPR001182">
    <property type="entry name" value="FtsW/RodA"/>
</dbReference>
<evidence type="ECO:0000256" key="2">
    <source>
        <dbReference type="ARBA" id="ARBA00022692"/>
    </source>
</evidence>
<dbReference type="InterPro" id="IPR018365">
    <property type="entry name" value="Cell_cycle_FtsW-rel_CS"/>
</dbReference>
<feature type="transmembrane region" description="Helical" evidence="6">
    <location>
        <begin position="73"/>
        <end position="92"/>
    </location>
</feature>
<name>A0ABX7S723_9BACT</name>
<evidence type="ECO:0000313" key="8">
    <source>
        <dbReference type="Proteomes" id="UP000671862"/>
    </source>
</evidence>
<organism evidence="7 8">
    <name type="scientific">Thermosipho ferrireducens</name>
    <dbReference type="NCBI Taxonomy" id="2571116"/>
    <lineage>
        <taxon>Bacteria</taxon>
        <taxon>Thermotogati</taxon>
        <taxon>Thermotogota</taxon>
        <taxon>Thermotogae</taxon>
        <taxon>Thermotogales</taxon>
        <taxon>Fervidobacteriaceae</taxon>
        <taxon>Thermosipho</taxon>
    </lineage>
</organism>
<feature type="transmembrane region" description="Helical" evidence="6">
    <location>
        <begin position="130"/>
        <end position="146"/>
    </location>
</feature>
<keyword evidence="2 6" id="KW-0812">Transmembrane</keyword>
<feature type="transmembrane region" description="Helical" evidence="6">
    <location>
        <begin position="12"/>
        <end position="32"/>
    </location>
</feature>